<dbReference type="InterPro" id="IPR001296">
    <property type="entry name" value="Glyco_trans_1"/>
</dbReference>
<name>C8S4A0_9RHOB</name>
<dbReference type="Proteomes" id="UP000010121">
    <property type="component" value="Unassembled WGS sequence"/>
</dbReference>
<keyword evidence="4" id="KW-1185">Reference proteome</keyword>
<dbReference type="OrthoDB" id="9790710at2"/>
<dbReference type="STRING" id="371731.Rsw2DRAFT_2878"/>
<evidence type="ECO:0000259" key="1">
    <source>
        <dbReference type="Pfam" id="PF00534"/>
    </source>
</evidence>
<keyword evidence="3" id="KW-0808">Transferase</keyword>
<reference evidence="3 4" key="1">
    <citation type="submission" date="2009-08" db="EMBL/GenBank/DDBJ databases">
        <title>The draft genome of Rhodobacter sp. SW2.</title>
        <authorList>
            <consortium name="US DOE Joint Genome Institute (JGI-PGF)"/>
            <person name="Lucas S."/>
            <person name="Copeland A."/>
            <person name="Lapidus A."/>
            <person name="Glavina del Rio T."/>
            <person name="Tice H."/>
            <person name="Bruce D."/>
            <person name="Goodwin L."/>
            <person name="Pitluck S."/>
            <person name="Larimer F."/>
            <person name="Land M.L."/>
            <person name="Hauser L."/>
            <person name="Emerson D."/>
        </authorList>
    </citation>
    <scope>NUCLEOTIDE SEQUENCE [LARGE SCALE GENOMIC DNA]</scope>
    <source>
        <strain evidence="3 4">SW2</strain>
    </source>
</reference>
<dbReference type="EMBL" id="ACYY01000024">
    <property type="protein sequence ID" value="EEW24159.1"/>
    <property type="molecule type" value="Genomic_DNA"/>
</dbReference>
<dbReference type="GO" id="GO:0016757">
    <property type="term" value="F:glycosyltransferase activity"/>
    <property type="evidence" value="ECO:0007669"/>
    <property type="project" value="InterPro"/>
</dbReference>
<organism evidence="3 4">
    <name type="scientific">Rhodobacter ferrooxidans</name>
    <dbReference type="NCBI Taxonomy" id="371731"/>
    <lineage>
        <taxon>Bacteria</taxon>
        <taxon>Pseudomonadati</taxon>
        <taxon>Pseudomonadota</taxon>
        <taxon>Alphaproteobacteria</taxon>
        <taxon>Rhodobacterales</taxon>
        <taxon>Rhodobacter group</taxon>
        <taxon>Rhodobacter</taxon>
    </lineage>
</organism>
<dbReference type="AlphaFoldDB" id="C8S4A0"/>
<dbReference type="CDD" id="cd03801">
    <property type="entry name" value="GT4_PimA-like"/>
    <property type="match status" value="1"/>
</dbReference>
<proteinExistence type="predicted"/>
<dbReference type="SUPFAM" id="SSF53756">
    <property type="entry name" value="UDP-Glycosyltransferase/glycogen phosphorylase"/>
    <property type="match status" value="1"/>
</dbReference>
<dbReference type="InterPro" id="IPR028098">
    <property type="entry name" value="Glyco_trans_4-like_N"/>
</dbReference>
<dbReference type="eggNOG" id="COG0438">
    <property type="taxonomic scope" value="Bacteria"/>
</dbReference>
<sequence>MAPALVQLHDKPAGGGGIAQVVATYAEGLTARGWAVTDLRLTRRGGDVGSVMARPARKARADDAGIAQVRAAAARADAVLLHLGFSLLSPDLIRAAATSAPLFVHLHDVSPFCPNGLRLAWPGQLPCTRHQGAACVVGLCAGRGSALATARAGYRLTTRRAVWASLCTEATAILAPSRYLAEEALRAGAPSARLVRITLPVPMLDQVPQMPAGVPPSQAGPTIAYVGLLSVAKGAPMLLEAMAHLPAETRLTFYGDGPAAASMRARAAQRDLSGRVTFAGRVSQADLHAGLGRARVLAHPSLVPEGLGLAGPEAMALGRPVVGFGRGGSSEWLRHGETGLVAAAATATALADSLLTLLRDDELADRLGANAARLVRSHHATGPALDSLAARLLAPGSCRKSL</sequence>
<feature type="domain" description="Glycosyl transferase family 1" evidence="1">
    <location>
        <begin position="220"/>
        <end position="372"/>
    </location>
</feature>
<dbReference type="Pfam" id="PF13439">
    <property type="entry name" value="Glyco_transf_4"/>
    <property type="match status" value="1"/>
</dbReference>
<dbReference type="PANTHER" id="PTHR45947:SF3">
    <property type="entry name" value="SULFOQUINOVOSYL TRANSFERASE SQD2"/>
    <property type="match status" value="1"/>
</dbReference>
<dbReference type="PANTHER" id="PTHR45947">
    <property type="entry name" value="SULFOQUINOVOSYL TRANSFERASE SQD2"/>
    <property type="match status" value="1"/>
</dbReference>
<protein>
    <submittedName>
        <fullName evidence="3">Glycosyl transferase group 1</fullName>
    </submittedName>
</protein>
<gene>
    <name evidence="3" type="ORF">Rsw2DRAFT_2878</name>
</gene>
<evidence type="ECO:0000313" key="3">
    <source>
        <dbReference type="EMBL" id="EEW24159.1"/>
    </source>
</evidence>
<feature type="domain" description="Glycosyltransferase subfamily 4-like N-terminal" evidence="2">
    <location>
        <begin position="16"/>
        <end position="198"/>
    </location>
</feature>
<dbReference type="Pfam" id="PF00534">
    <property type="entry name" value="Glycos_transf_1"/>
    <property type="match status" value="1"/>
</dbReference>
<dbReference type="RefSeq" id="WP_008032191.1">
    <property type="nucleotide sequence ID" value="NZ_ACYY01000024.1"/>
</dbReference>
<dbReference type="Gene3D" id="3.40.50.2000">
    <property type="entry name" value="Glycogen Phosphorylase B"/>
    <property type="match status" value="2"/>
</dbReference>
<evidence type="ECO:0000313" key="4">
    <source>
        <dbReference type="Proteomes" id="UP000010121"/>
    </source>
</evidence>
<dbReference type="InterPro" id="IPR050194">
    <property type="entry name" value="Glycosyltransferase_grp1"/>
</dbReference>
<evidence type="ECO:0000259" key="2">
    <source>
        <dbReference type="Pfam" id="PF13439"/>
    </source>
</evidence>
<comment type="caution">
    <text evidence="3">The sequence shown here is derived from an EMBL/GenBank/DDBJ whole genome shotgun (WGS) entry which is preliminary data.</text>
</comment>
<accession>C8S4A0</accession>